<keyword evidence="1" id="KW-0175">Coiled coil</keyword>
<evidence type="ECO:0000313" key="4">
    <source>
        <dbReference type="EMBL" id="GAV47739.1"/>
    </source>
</evidence>
<dbReference type="eggNOG" id="ENOG502R9Z8">
    <property type="taxonomic scope" value="Eukaryota"/>
</dbReference>
<evidence type="ECO:0000313" key="5">
    <source>
        <dbReference type="Proteomes" id="UP000187013"/>
    </source>
</evidence>
<gene>
    <name evidence="4" type="ORF">ZYGR_0I00350</name>
</gene>
<feature type="coiled-coil region" evidence="1">
    <location>
        <begin position="478"/>
        <end position="547"/>
    </location>
</feature>
<comment type="caution">
    <text evidence="4">The sequence shown here is derived from an EMBL/GenBank/DDBJ whole genome shotgun (WGS) entry which is preliminary data.</text>
</comment>
<proteinExistence type="predicted"/>
<feature type="compositionally biased region" description="Basic and acidic residues" evidence="2">
    <location>
        <begin position="21"/>
        <end position="38"/>
    </location>
</feature>
<dbReference type="Proteomes" id="UP000187013">
    <property type="component" value="Unassembled WGS sequence"/>
</dbReference>
<dbReference type="OrthoDB" id="4052563at2759"/>
<dbReference type="InterPro" id="IPR024545">
    <property type="entry name" value="Mto1-like_Mto2p-bd"/>
</dbReference>
<sequence length="713" mass="82247">MDSVEIQTRSTTNSRSNSNDMTHHSNPDARIRLQKDSSDVEDNYDNDETSGFTLPQLKDSMTPWRANDRPVADKKHNTSLDVVSPINSRPATRNSLFSIDGAYTVASSSASNEVDNLQRQLTIYKLKVRALLELIKQFNYIGDDVENSTGGDNDGFYQKLISTIAQNDDVEELKTQMHGLEIGSDVKTETIRELRDQLTEMESRWKQTKEEHAETLEYANEYIGLNEQITTCIDELLNLLMENLELSPEETKNLQDAKNTSPEFAMAKMNALSVTLGKILRDLHEKRKSEKDNIAAIANSTELEAEGEPLAKNDSGNESVMDTQFEIAIEGIHEQYDNFVKSIQAKLDKSAQLEKTLAGKLAQQTEILKSIEEESRNKDQLNSKDSRRRASFLSDISDLGRRASVDLSKSYQEHVDGLNHLVQTLKSSIAEKNQELGQLRLQLQDQDQLVKREQRSRQDLKTLEDLTNQKEKTWEEFVNSLEESIETFQLEKQDLLEENDQLRRENSKLDEALEKIAQKTEAYQEQRHQLNNKIRTMTDELVGLKDENSALHKLVFNVENINKTIHKQKSEFTKFQAHLLLHLENVYKTLSKILQKKSIDQSKHKLEVLRQMNDLSQMRNMQPKLESLYNFIETALESVVESYMMVIIAEKDKQHTGRGHEREMQLRIEELERKWVSERERRKLDSNAAEVQISKLEAENEALREKLYNMTIR</sequence>
<feature type="coiled-coil region" evidence="1">
    <location>
        <begin position="681"/>
        <end position="713"/>
    </location>
</feature>
<reference evidence="4 5" key="1">
    <citation type="submission" date="2016-08" db="EMBL/GenBank/DDBJ databases">
        <title>Draft genome sequence of allopolyploid Zygosaccharomyces rouxii.</title>
        <authorList>
            <person name="Watanabe J."/>
            <person name="Uehara K."/>
            <person name="Mogi Y."/>
            <person name="Tsukioka Y."/>
        </authorList>
    </citation>
    <scope>NUCLEOTIDE SEQUENCE [LARGE SCALE GENOMIC DNA]</scope>
    <source>
        <strain evidence="4 5">NBRC 110957</strain>
    </source>
</reference>
<evidence type="ECO:0000256" key="2">
    <source>
        <dbReference type="SAM" id="MobiDB-lite"/>
    </source>
</evidence>
<feature type="coiled-coil region" evidence="1">
    <location>
        <begin position="184"/>
        <end position="211"/>
    </location>
</feature>
<organism evidence="4 5">
    <name type="scientific">Zygosaccharomyces rouxii</name>
    <dbReference type="NCBI Taxonomy" id="4956"/>
    <lineage>
        <taxon>Eukaryota</taxon>
        <taxon>Fungi</taxon>
        <taxon>Dikarya</taxon>
        <taxon>Ascomycota</taxon>
        <taxon>Saccharomycotina</taxon>
        <taxon>Saccharomycetes</taxon>
        <taxon>Saccharomycetales</taxon>
        <taxon>Saccharomycetaceae</taxon>
        <taxon>Zygosaccharomyces</taxon>
    </lineage>
</organism>
<feature type="compositionally biased region" description="Acidic residues" evidence="2">
    <location>
        <begin position="39"/>
        <end position="48"/>
    </location>
</feature>
<evidence type="ECO:0000259" key="3">
    <source>
        <dbReference type="Pfam" id="PF12808"/>
    </source>
</evidence>
<accession>A0A1Q2ZWD0</accession>
<protein>
    <recommendedName>
        <fullName evidence="3">Mto1-like Mto2p-binding domain-containing protein</fullName>
    </recommendedName>
</protein>
<dbReference type="Pfam" id="PF12808">
    <property type="entry name" value="Mto2_bdg"/>
    <property type="match status" value="1"/>
</dbReference>
<evidence type="ECO:0000256" key="1">
    <source>
        <dbReference type="SAM" id="Coils"/>
    </source>
</evidence>
<dbReference type="EMBL" id="BDGX01000009">
    <property type="protein sequence ID" value="GAV47739.1"/>
    <property type="molecule type" value="Genomic_DNA"/>
</dbReference>
<feature type="compositionally biased region" description="Low complexity" evidence="2">
    <location>
        <begin position="8"/>
        <end position="19"/>
    </location>
</feature>
<feature type="region of interest" description="Disordered" evidence="2">
    <location>
        <begin position="1"/>
        <end position="73"/>
    </location>
</feature>
<dbReference type="AlphaFoldDB" id="A0A1Q2ZWD0"/>
<name>A0A1Q2ZWD0_ZYGRO</name>
<feature type="domain" description="Mto1-like Mto2p-binding" evidence="3">
    <location>
        <begin position="665"/>
        <end position="707"/>
    </location>
</feature>
<feature type="coiled-coil region" evidence="1">
    <location>
        <begin position="422"/>
        <end position="449"/>
    </location>
</feature>